<proteinExistence type="predicted"/>
<keyword evidence="3" id="KW-1185">Reference proteome</keyword>
<organism evidence="2 3">
    <name type="scientific">Choanephora cucurbitarum</name>
    <dbReference type="NCBI Taxonomy" id="101091"/>
    <lineage>
        <taxon>Eukaryota</taxon>
        <taxon>Fungi</taxon>
        <taxon>Fungi incertae sedis</taxon>
        <taxon>Mucoromycota</taxon>
        <taxon>Mucoromycotina</taxon>
        <taxon>Mucoromycetes</taxon>
        <taxon>Mucorales</taxon>
        <taxon>Mucorineae</taxon>
        <taxon>Choanephoraceae</taxon>
        <taxon>Choanephoroideae</taxon>
        <taxon>Choanephora</taxon>
    </lineage>
</organism>
<dbReference type="Pfam" id="PF20499">
    <property type="entry name" value="DUF6729"/>
    <property type="match status" value="1"/>
</dbReference>
<evidence type="ECO:0000313" key="2">
    <source>
        <dbReference type="EMBL" id="OBZ82605.1"/>
    </source>
</evidence>
<feature type="non-terminal residue" evidence="2">
    <location>
        <position position="307"/>
    </location>
</feature>
<name>A0A1C7N0C4_9FUNG</name>
<dbReference type="AlphaFoldDB" id="A0A1C7N0C4"/>
<reference evidence="2 3" key="1">
    <citation type="submission" date="2016-03" db="EMBL/GenBank/DDBJ databases">
        <title>Choanephora cucurbitarum.</title>
        <authorList>
            <person name="Min B."/>
            <person name="Park H."/>
            <person name="Park J.-H."/>
            <person name="Shin H.-D."/>
            <person name="Choi I.-G."/>
        </authorList>
    </citation>
    <scope>NUCLEOTIDE SEQUENCE [LARGE SCALE GENOMIC DNA]</scope>
    <source>
        <strain evidence="2 3">KUS-F28377</strain>
    </source>
</reference>
<comment type="caution">
    <text evidence="2">The sequence shown here is derived from an EMBL/GenBank/DDBJ whole genome shotgun (WGS) entry which is preliminary data.</text>
</comment>
<protein>
    <recommendedName>
        <fullName evidence="1">DUF6729 domain-containing protein</fullName>
    </recommendedName>
</protein>
<sequence length="307" mass="35290">MKSNQKHKITKSSARQFSIGRFSATKGFDSSQQTIQNAFDRIQNNVDLSSASASQAADSSVEIVVTDYSESGVIATALTTEEQKHEQNEQVEEEDLEEDIEEFISVSLPEESATSLYLESIQNRLSREDYPSVYARGTFWIEPMMPFFMLKKNKKIEFLHHLQVFLWIPHLLLSEWLAAIHCPCCKSKMETKEFNKQPHARKIVDIDSCFHLMSMRYRCLSPGCGKTINAHDSQVIKQLTYELQFEFPAILTHKGDVFKAVADLLRPCIQNPIGPKRFQKILVELHHLCHDCIELQYLLSVYRKRSG</sequence>
<gene>
    <name evidence="2" type="ORF">A0J61_09343</name>
</gene>
<feature type="domain" description="DUF6729" evidence="1">
    <location>
        <begin position="139"/>
        <end position="288"/>
    </location>
</feature>
<dbReference type="Proteomes" id="UP000093000">
    <property type="component" value="Unassembled WGS sequence"/>
</dbReference>
<dbReference type="InterPro" id="IPR046616">
    <property type="entry name" value="DUF6729"/>
</dbReference>
<dbReference type="EMBL" id="LUGH01000829">
    <property type="protein sequence ID" value="OBZ82605.1"/>
    <property type="molecule type" value="Genomic_DNA"/>
</dbReference>
<accession>A0A1C7N0C4</accession>
<dbReference type="InParanoid" id="A0A1C7N0C4"/>
<evidence type="ECO:0000313" key="3">
    <source>
        <dbReference type="Proteomes" id="UP000093000"/>
    </source>
</evidence>
<evidence type="ECO:0000259" key="1">
    <source>
        <dbReference type="Pfam" id="PF20499"/>
    </source>
</evidence>
<dbReference type="OrthoDB" id="2287572at2759"/>